<reference evidence="2" key="1">
    <citation type="journal article" date="2019" name="Int. J. Syst. Evol. Microbiol.">
        <title>The Global Catalogue of Microorganisms (GCM) 10K type strain sequencing project: providing services to taxonomists for standard genome sequencing and annotation.</title>
        <authorList>
            <consortium name="The Broad Institute Genomics Platform"/>
            <consortium name="The Broad Institute Genome Sequencing Center for Infectious Disease"/>
            <person name="Wu L."/>
            <person name="Ma J."/>
        </authorList>
    </citation>
    <scope>NUCLEOTIDE SEQUENCE [LARGE SCALE GENOMIC DNA]</scope>
    <source>
        <strain evidence="2">CGMCC 4.7645</strain>
    </source>
</reference>
<accession>A0ABW5G3T4</accession>
<name>A0ABW5G3T4_9PSEU</name>
<dbReference type="Proteomes" id="UP001597417">
    <property type="component" value="Unassembled WGS sequence"/>
</dbReference>
<organism evidence="1 2">
    <name type="scientific">Amycolatopsis pigmentata</name>
    <dbReference type="NCBI Taxonomy" id="450801"/>
    <lineage>
        <taxon>Bacteria</taxon>
        <taxon>Bacillati</taxon>
        <taxon>Actinomycetota</taxon>
        <taxon>Actinomycetes</taxon>
        <taxon>Pseudonocardiales</taxon>
        <taxon>Pseudonocardiaceae</taxon>
        <taxon>Amycolatopsis</taxon>
    </lineage>
</organism>
<evidence type="ECO:0000313" key="1">
    <source>
        <dbReference type="EMBL" id="MFD2421610.1"/>
    </source>
</evidence>
<comment type="caution">
    <text evidence="1">The sequence shown here is derived from an EMBL/GenBank/DDBJ whole genome shotgun (WGS) entry which is preliminary data.</text>
</comment>
<dbReference type="RefSeq" id="WP_378270292.1">
    <property type="nucleotide sequence ID" value="NZ_JBHUKR010000022.1"/>
</dbReference>
<sequence length="117" mass="13025">MKLNAQARETLQAAGISQAEWARLNGCPDGKWYGDACGCFDDRCIGFHHDNTDDCRCLPALLEEHRAKATAPRKHVLSFDCWCKPTFDGERYHHQGDTSAGFLTEAEAWLTPKGGAR</sequence>
<evidence type="ECO:0000313" key="2">
    <source>
        <dbReference type="Proteomes" id="UP001597417"/>
    </source>
</evidence>
<keyword evidence="2" id="KW-1185">Reference proteome</keyword>
<proteinExistence type="predicted"/>
<gene>
    <name evidence="1" type="ORF">ACFSXZ_35295</name>
</gene>
<dbReference type="EMBL" id="JBHUKR010000022">
    <property type="protein sequence ID" value="MFD2421610.1"/>
    <property type="molecule type" value="Genomic_DNA"/>
</dbReference>
<protein>
    <submittedName>
        <fullName evidence="1">Uncharacterized protein</fullName>
    </submittedName>
</protein>